<evidence type="ECO:0000313" key="4">
    <source>
        <dbReference type="Proteomes" id="UP001610432"/>
    </source>
</evidence>
<feature type="compositionally biased region" description="Basic and acidic residues" evidence="1">
    <location>
        <begin position="373"/>
        <end position="386"/>
    </location>
</feature>
<dbReference type="PANTHER" id="PTHR22306:SF2">
    <property type="entry name" value="CHROMOSOME 7 OPEN READING FRAME 50"/>
    <property type="match status" value="1"/>
</dbReference>
<dbReference type="RefSeq" id="XP_070885961.1">
    <property type="nucleotide sequence ID" value="XM_071029133.1"/>
</dbReference>
<feature type="region of interest" description="Disordered" evidence="1">
    <location>
        <begin position="1"/>
        <end position="173"/>
    </location>
</feature>
<feature type="compositionally biased region" description="Basic residues" evidence="1">
    <location>
        <begin position="142"/>
        <end position="152"/>
    </location>
</feature>
<comment type="caution">
    <text evidence="3">The sequence shown here is derived from an EMBL/GenBank/DDBJ whole genome shotgun (WGS) entry which is preliminary data.</text>
</comment>
<evidence type="ECO:0000313" key="3">
    <source>
        <dbReference type="EMBL" id="KAL2866982.1"/>
    </source>
</evidence>
<gene>
    <name evidence="3" type="ORF">BJX67DRAFT_353619</name>
</gene>
<dbReference type="GeneID" id="98144205"/>
<organism evidence="3 4">
    <name type="scientific">Aspergillus lucknowensis</name>
    <dbReference type="NCBI Taxonomy" id="176173"/>
    <lineage>
        <taxon>Eukaryota</taxon>
        <taxon>Fungi</taxon>
        <taxon>Dikarya</taxon>
        <taxon>Ascomycota</taxon>
        <taxon>Pezizomycotina</taxon>
        <taxon>Eurotiomycetes</taxon>
        <taxon>Eurotiomycetidae</taxon>
        <taxon>Eurotiales</taxon>
        <taxon>Aspergillaceae</taxon>
        <taxon>Aspergillus</taxon>
        <taxon>Aspergillus subgen. Nidulantes</taxon>
    </lineage>
</organism>
<dbReference type="PANTHER" id="PTHR22306">
    <property type="entry name" value="CHROMOSOME 7 OPEN READING FRAME 50"/>
    <property type="match status" value="1"/>
</dbReference>
<feature type="domain" description="WKF" evidence="2">
    <location>
        <begin position="180"/>
        <end position="242"/>
    </location>
</feature>
<dbReference type="EMBL" id="JBFXLQ010000021">
    <property type="protein sequence ID" value="KAL2866982.1"/>
    <property type="molecule type" value="Genomic_DNA"/>
</dbReference>
<feature type="region of interest" description="Disordered" evidence="1">
    <location>
        <begin position="331"/>
        <end position="419"/>
    </location>
</feature>
<dbReference type="Proteomes" id="UP001610432">
    <property type="component" value="Unassembled WGS sequence"/>
</dbReference>
<feature type="compositionally biased region" description="Low complexity" evidence="1">
    <location>
        <begin position="408"/>
        <end position="419"/>
    </location>
</feature>
<dbReference type="Pfam" id="PF10180">
    <property type="entry name" value="WKF"/>
    <property type="match status" value="1"/>
</dbReference>
<sequence>MPEEKKSRSKRTSSKTNHTKDADAGNSSQRGQEKQVDNCGKKHVIDNEEKISVDDGKIQRRSKKRRRNEDDGEGTPVLLNGEHIESDVHKKKKKKRVSFAAGSEATDAQNDSDGDEEDKAQSPGPEEKAGQADGEVGDASKKAKKRKKKEGKKKSGDSTKHSTNTESAMEHNSGESPILSYLDLYHKDRPAWKFQKIRETQLFKHILSLEHIPVRYNAALLSYLQGLRGEAAKGRLREVAQTAIQTDTEETKPNAIIENPEPSDGQAMLPYADYRKAVYVFRTRLTEWKSTEDPGESYEQLDAELKERFLKRQRAEIIVYAIDGKVFTMSNLKAPPQKGKNATLNQPGKKKKNRTAFVEISSSSESSDDSDSDSDKAHGHKKENNETRSQPVKKKKKKKNRTAVVEVSSSSESDSNSSS</sequence>
<dbReference type="InterPro" id="IPR019327">
    <property type="entry name" value="WKF"/>
</dbReference>
<accession>A0ABR4LUF0</accession>
<keyword evidence="4" id="KW-1185">Reference proteome</keyword>
<evidence type="ECO:0000256" key="1">
    <source>
        <dbReference type="SAM" id="MobiDB-lite"/>
    </source>
</evidence>
<reference evidence="3 4" key="1">
    <citation type="submission" date="2024-07" db="EMBL/GenBank/DDBJ databases">
        <title>Section-level genome sequencing and comparative genomics of Aspergillus sections Usti and Cavernicolus.</title>
        <authorList>
            <consortium name="Lawrence Berkeley National Laboratory"/>
            <person name="Nybo J.L."/>
            <person name="Vesth T.C."/>
            <person name="Theobald S."/>
            <person name="Frisvad J.C."/>
            <person name="Larsen T.O."/>
            <person name="Kjaerboelling I."/>
            <person name="Rothschild-Mancinelli K."/>
            <person name="Lyhne E.K."/>
            <person name="Kogle M.E."/>
            <person name="Barry K."/>
            <person name="Clum A."/>
            <person name="Na H."/>
            <person name="Ledsgaard L."/>
            <person name="Lin J."/>
            <person name="Lipzen A."/>
            <person name="Kuo A."/>
            <person name="Riley R."/>
            <person name="Mondo S."/>
            <person name="Labutti K."/>
            <person name="Haridas S."/>
            <person name="Pangalinan J."/>
            <person name="Salamov A.A."/>
            <person name="Simmons B.A."/>
            <person name="Magnuson J.K."/>
            <person name="Chen J."/>
            <person name="Drula E."/>
            <person name="Henrissat B."/>
            <person name="Wiebenga A."/>
            <person name="Lubbers R.J."/>
            <person name="Gomes A.C."/>
            <person name="Macurrencykelacurrency M.R."/>
            <person name="Stajich J."/>
            <person name="Grigoriev I.V."/>
            <person name="Mortensen U.H."/>
            <person name="De Vries R.P."/>
            <person name="Baker S.E."/>
            <person name="Andersen M.R."/>
        </authorList>
    </citation>
    <scope>NUCLEOTIDE SEQUENCE [LARGE SCALE GENOMIC DNA]</scope>
    <source>
        <strain evidence="3 4">CBS 449.75</strain>
    </source>
</reference>
<name>A0ABR4LUF0_9EURO</name>
<feature type="compositionally biased region" description="Basic residues" evidence="1">
    <location>
        <begin position="391"/>
        <end position="401"/>
    </location>
</feature>
<evidence type="ECO:0000259" key="2">
    <source>
        <dbReference type="Pfam" id="PF10180"/>
    </source>
</evidence>
<proteinExistence type="predicted"/>
<protein>
    <recommendedName>
        <fullName evidence="2">WKF domain-containing protein</fullName>
    </recommendedName>
</protein>
<feature type="compositionally biased region" description="Basic and acidic residues" evidence="1">
    <location>
        <begin position="31"/>
        <end position="58"/>
    </location>
</feature>